<sequence>MSDALRSAVPVCEASRKQHAMLQRVLAMSQSYAHPNIVVVEGFSTAVEGGVALFSRCRPGCVLRDVLCRYPRIEPLTILRWGFGVLSALAFLHERGVAYGALSMDNILVDVDGRCQLKAFYPDYVAMCTVFRRKWSCYVSPAMAAGAPPTPACDMFCYGMLSLEAISGQRGWRWGVAAEGQPPRTEKELVELLQAGGQDFCDAVTSGLVVVNELALDSAVVVANYAEDARDAVRMLLSYRPSDRPTAAGVRELNKSILAARGLVLTEDLLRSSTSEEA</sequence>
<name>A0AAW0F2N9_9TRYP</name>
<keyword evidence="2" id="KW-0808">Transferase</keyword>
<organism evidence="7 8">
    <name type="scientific">Novymonas esmeraldas</name>
    <dbReference type="NCBI Taxonomy" id="1808958"/>
    <lineage>
        <taxon>Eukaryota</taxon>
        <taxon>Discoba</taxon>
        <taxon>Euglenozoa</taxon>
        <taxon>Kinetoplastea</taxon>
        <taxon>Metakinetoplastina</taxon>
        <taxon>Trypanosomatida</taxon>
        <taxon>Trypanosomatidae</taxon>
        <taxon>Novymonas</taxon>
    </lineage>
</organism>
<keyword evidence="1" id="KW-0723">Serine/threonine-protein kinase</keyword>
<dbReference type="SUPFAM" id="SSF56112">
    <property type="entry name" value="Protein kinase-like (PK-like)"/>
    <property type="match status" value="1"/>
</dbReference>
<accession>A0AAW0F2N9</accession>
<dbReference type="Proteomes" id="UP001430356">
    <property type="component" value="Unassembled WGS sequence"/>
</dbReference>
<evidence type="ECO:0000259" key="6">
    <source>
        <dbReference type="PROSITE" id="PS50011"/>
    </source>
</evidence>
<protein>
    <submittedName>
        <fullName evidence="7">Protein tyrosine kinase/Protein kinase domain containing protein</fullName>
    </submittedName>
</protein>
<dbReference type="AlphaFoldDB" id="A0AAW0F2N9"/>
<evidence type="ECO:0000256" key="4">
    <source>
        <dbReference type="ARBA" id="ARBA00022777"/>
    </source>
</evidence>
<evidence type="ECO:0000256" key="5">
    <source>
        <dbReference type="ARBA" id="ARBA00022840"/>
    </source>
</evidence>
<reference evidence="7 8" key="1">
    <citation type="journal article" date="2021" name="MBio">
        <title>A New Model Trypanosomatid, Novymonas esmeraldas: Genomic Perception of Its 'Candidatus Pandoraea novymonadis' Endosymbiont.</title>
        <authorList>
            <person name="Zakharova A."/>
            <person name="Saura A."/>
            <person name="Butenko A."/>
            <person name="Podesvova L."/>
            <person name="Warmusova S."/>
            <person name="Kostygov A.Y."/>
            <person name="Nenarokova A."/>
            <person name="Lukes J."/>
            <person name="Opperdoes F.R."/>
            <person name="Yurchenko V."/>
        </authorList>
    </citation>
    <scope>NUCLEOTIDE SEQUENCE [LARGE SCALE GENOMIC DNA]</scope>
    <source>
        <strain evidence="7 8">E262AT.01</strain>
    </source>
</reference>
<evidence type="ECO:0000313" key="7">
    <source>
        <dbReference type="EMBL" id="KAK7199469.1"/>
    </source>
</evidence>
<evidence type="ECO:0000256" key="1">
    <source>
        <dbReference type="ARBA" id="ARBA00022527"/>
    </source>
</evidence>
<comment type="caution">
    <text evidence="7">The sequence shown here is derived from an EMBL/GenBank/DDBJ whole genome shotgun (WGS) entry which is preliminary data.</text>
</comment>
<dbReference type="PROSITE" id="PS50011">
    <property type="entry name" value="PROTEIN_KINASE_DOM"/>
    <property type="match status" value="1"/>
</dbReference>
<proteinExistence type="predicted"/>
<feature type="domain" description="Protein kinase" evidence="6">
    <location>
        <begin position="1"/>
        <end position="258"/>
    </location>
</feature>
<keyword evidence="4 7" id="KW-0418">Kinase</keyword>
<gene>
    <name evidence="7" type="ORF">NESM_000923100</name>
</gene>
<evidence type="ECO:0000256" key="2">
    <source>
        <dbReference type="ARBA" id="ARBA00022679"/>
    </source>
</evidence>
<dbReference type="SMART" id="SM00220">
    <property type="entry name" value="S_TKc"/>
    <property type="match status" value="1"/>
</dbReference>
<dbReference type="PANTHER" id="PTHR24349">
    <property type="entry name" value="SERINE/THREONINE-PROTEIN KINASE"/>
    <property type="match status" value="1"/>
</dbReference>
<keyword evidence="8" id="KW-1185">Reference proteome</keyword>
<keyword evidence="5" id="KW-0067">ATP-binding</keyword>
<dbReference type="GO" id="GO:0005524">
    <property type="term" value="F:ATP binding"/>
    <property type="evidence" value="ECO:0007669"/>
    <property type="project" value="UniProtKB-KW"/>
</dbReference>
<evidence type="ECO:0000313" key="8">
    <source>
        <dbReference type="Proteomes" id="UP001430356"/>
    </source>
</evidence>
<dbReference type="GO" id="GO:0004674">
    <property type="term" value="F:protein serine/threonine kinase activity"/>
    <property type="evidence" value="ECO:0007669"/>
    <property type="project" value="UniProtKB-KW"/>
</dbReference>
<dbReference type="EMBL" id="JAECZO010000424">
    <property type="protein sequence ID" value="KAK7199469.1"/>
    <property type="molecule type" value="Genomic_DNA"/>
</dbReference>
<dbReference type="InterPro" id="IPR011009">
    <property type="entry name" value="Kinase-like_dom_sf"/>
</dbReference>
<keyword evidence="3" id="KW-0547">Nucleotide-binding</keyword>
<dbReference type="Pfam" id="PF00069">
    <property type="entry name" value="Pkinase"/>
    <property type="match status" value="1"/>
</dbReference>
<dbReference type="InterPro" id="IPR050205">
    <property type="entry name" value="CDPK_Ser/Thr_kinases"/>
</dbReference>
<dbReference type="InterPro" id="IPR000719">
    <property type="entry name" value="Prot_kinase_dom"/>
</dbReference>
<dbReference type="Gene3D" id="1.10.510.10">
    <property type="entry name" value="Transferase(Phosphotransferase) domain 1"/>
    <property type="match status" value="1"/>
</dbReference>
<evidence type="ECO:0000256" key="3">
    <source>
        <dbReference type="ARBA" id="ARBA00022741"/>
    </source>
</evidence>